<dbReference type="GO" id="GO:0006508">
    <property type="term" value="P:proteolysis"/>
    <property type="evidence" value="ECO:0007669"/>
    <property type="project" value="UniProtKB-KW"/>
</dbReference>
<comment type="similarity">
    <text evidence="1 7">Belongs to the peptidase S8 family.</text>
</comment>
<dbReference type="PROSITE" id="PS51892">
    <property type="entry name" value="SUBTILASE"/>
    <property type="match status" value="1"/>
</dbReference>
<keyword evidence="2 7" id="KW-0645">Protease</keyword>
<keyword evidence="4 7" id="KW-0378">Hydrolase</keyword>
<dbReference type="SUPFAM" id="SSF52743">
    <property type="entry name" value="Subtilisin-like"/>
    <property type="match status" value="1"/>
</dbReference>
<name>A0A438JXU8_VITVI</name>
<evidence type="ECO:0000256" key="6">
    <source>
        <dbReference type="PIRSR" id="PIRSR615500-1"/>
    </source>
</evidence>
<proteinExistence type="inferred from homology"/>
<feature type="domain" description="Peptidase S8/S53" evidence="8">
    <location>
        <begin position="103"/>
        <end position="460"/>
    </location>
</feature>
<organism evidence="11 12">
    <name type="scientific">Vitis vinifera</name>
    <name type="common">Grape</name>
    <dbReference type="NCBI Taxonomy" id="29760"/>
    <lineage>
        <taxon>Eukaryota</taxon>
        <taxon>Viridiplantae</taxon>
        <taxon>Streptophyta</taxon>
        <taxon>Embryophyta</taxon>
        <taxon>Tracheophyta</taxon>
        <taxon>Spermatophyta</taxon>
        <taxon>Magnoliopsida</taxon>
        <taxon>eudicotyledons</taxon>
        <taxon>Gunneridae</taxon>
        <taxon>Pentapetalae</taxon>
        <taxon>rosids</taxon>
        <taxon>Vitales</taxon>
        <taxon>Vitaceae</taxon>
        <taxon>Viteae</taxon>
        <taxon>Vitis</taxon>
    </lineage>
</organism>
<evidence type="ECO:0000259" key="10">
    <source>
        <dbReference type="Pfam" id="PF17766"/>
    </source>
</evidence>
<dbReference type="InterPro" id="IPR023828">
    <property type="entry name" value="Peptidase_S8_Ser-AS"/>
</dbReference>
<dbReference type="InterPro" id="IPR045051">
    <property type="entry name" value="SBT"/>
</dbReference>
<evidence type="ECO:0000256" key="7">
    <source>
        <dbReference type="PROSITE-ProRule" id="PRU01240"/>
    </source>
</evidence>
<dbReference type="OrthoDB" id="4803627at2759"/>
<dbReference type="Gene3D" id="2.60.40.2310">
    <property type="match status" value="1"/>
</dbReference>
<dbReference type="GO" id="GO:0004252">
    <property type="term" value="F:serine-type endopeptidase activity"/>
    <property type="evidence" value="ECO:0007669"/>
    <property type="project" value="UniProtKB-UniRule"/>
</dbReference>
<dbReference type="InterPro" id="IPR036852">
    <property type="entry name" value="Peptidase_S8/S53_dom_sf"/>
</dbReference>
<dbReference type="Gene3D" id="3.40.50.200">
    <property type="entry name" value="Peptidase S8/S53 domain"/>
    <property type="match status" value="2"/>
</dbReference>
<dbReference type="PANTHER" id="PTHR10795">
    <property type="entry name" value="PROPROTEIN CONVERTASE SUBTILISIN/KEXIN"/>
    <property type="match status" value="1"/>
</dbReference>
<dbReference type="Pfam" id="PF05922">
    <property type="entry name" value="Inhibitor_I9"/>
    <property type="match status" value="1"/>
</dbReference>
<evidence type="ECO:0000256" key="4">
    <source>
        <dbReference type="ARBA" id="ARBA00022801"/>
    </source>
</evidence>
<dbReference type="PRINTS" id="PR00723">
    <property type="entry name" value="SUBTILISIN"/>
</dbReference>
<keyword evidence="5 7" id="KW-0720">Serine protease</keyword>
<comment type="caution">
    <text evidence="11">The sequence shown here is derived from an EMBL/GenBank/DDBJ whole genome shotgun (WGS) entry which is preliminary data.</text>
</comment>
<sequence length="617" mass="66766">MQAYIVYMGDLPKDDVISSPSLLHTSMLQEAIDSSSSSEYLLHSYKKSFNGFVASLTGEEVKKLSNMEGIVSVFPNEKMQLFTTRSWDFIGFPQDVERTTTESDIIVGIIDSGIWPESASFNAKGFSPPPRKWKGTCQTSSNFTSCNNKIIGARYYHTGAEVEPNEYDSPRDSDGHGTHTASIVAGGLVSGASLLGFGSGTARGGYHQPVLQYIRKFVTKVQLGNNQVYEGVSINTFEMNDMYPIIYGGDAQNTTGGNSEYSSLCDKNSLNKSLVNGKIVLCDALNWGEEATTAGAVGMIMRDGALKDFSLSFSLPASYMDWSNGTELDQYLNSTRPTAKINRSVEVKDELAPFIVSFSSRGPNLITRDILKPDLSAPGVNILAAWSEASTVTGKEWDTRVVPYNIMSGTSMACPHASGAAAYIKSFHPTWSPSAIKSALMTTASPMRGEINTDLEFSYGSGQVDPVKAANPGLVYDAGETDYIKFLCGEGYGNAKLQLITGDNTSCSADTNGTVWALNYPSFAVSTKYKVSITRNFTRTVTNVGTPASTYKANVTVPPRLCVQVEPSILSFKSLGQKKTFSVTVRVPALDTAIISGSLVWNDGVYQVRSPIVAYLY</sequence>
<evidence type="ECO:0000256" key="3">
    <source>
        <dbReference type="ARBA" id="ARBA00022729"/>
    </source>
</evidence>
<feature type="domain" description="Subtilisin-like protease fibronectin type-III" evidence="10">
    <location>
        <begin position="518"/>
        <end position="613"/>
    </location>
</feature>
<dbReference type="InterPro" id="IPR041469">
    <property type="entry name" value="Subtilisin-like_FN3"/>
</dbReference>
<evidence type="ECO:0000256" key="2">
    <source>
        <dbReference type="ARBA" id="ARBA00022670"/>
    </source>
</evidence>
<dbReference type="AlphaFoldDB" id="A0A438JXU8"/>
<feature type="active site" description="Charge relay system" evidence="6 7">
    <location>
        <position position="111"/>
    </location>
</feature>
<evidence type="ECO:0000259" key="8">
    <source>
        <dbReference type="Pfam" id="PF00082"/>
    </source>
</evidence>
<dbReference type="Pfam" id="PF00082">
    <property type="entry name" value="Peptidase_S8"/>
    <property type="match status" value="1"/>
</dbReference>
<dbReference type="InterPro" id="IPR015500">
    <property type="entry name" value="Peptidase_S8_subtilisin-rel"/>
</dbReference>
<evidence type="ECO:0000313" key="12">
    <source>
        <dbReference type="Proteomes" id="UP000288805"/>
    </source>
</evidence>
<dbReference type="Gene3D" id="3.30.70.80">
    <property type="entry name" value="Peptidase S8 propeptide/proteinase inhibitor I9"/>
    <property type="match status" value="1"/>
</dbReference>
<evidence type="ECO:0000313" key="11">
    <source>
        <dbReference type="EMBL" id="RVX13765.1"/>
    </source>
</evidence>
<dbReference type="EMBL" id="QGNW01000023">
    <property type="protein sequence ID" value="RVX13765.1"/>
    <property type="molecule type" value="Genomic_DNA"/>
</dbReference>
<dbReference type="InterPro" id="IPR000209">
    <property type="entry name" value="Peptidase_S8/S53_dom"/>
</dbReference>
<dbReference type="PROSITE" id="PS00138">
    <property type="entry name" value="SUBTILASE_SER"/>
    <property type="match status" value="1"/>
</dbReference>
<feature type="active site" description="Charge relay system" evidence="6 7">
    <location>
        <position position="411"/>
    </location>
</feature>
<protein>
    <submittedName>
        <fullName evidence="11">Subtilisin-like protease SBT4.7</fullName>
    </submittedName>
</protein>
<feature type="active site" description="Charge relay system" evidence="6 7">
    <location>
        <position position="176"/>
    </location>
</feature>
<gene>
    <name evidence="11" type="primary">SBT4.7</name>
    <name evidence="11" type="ORF">CK203_010063</name>
</gene>
<evidence type="ECO:0000256" key="1">
    <source>
        <dbReference type="ARBA" id="ARBA00011073"/>
    </source>
</evidence>
<reference evidence="11 12" key="1">
    <citation type="journal article" date="2018" name="PLoS Genet.">
        <title>Population sequencing reveals clonal diversity and ancestral inbreeding in the grapevine cultivar Chardonnay.</title>
        <authorList>
            <person name="Roach M.J."/>
            <person name="Johnson D.L."/>
            <person name="Bohlmann J."/>
            <person name="van Vuuren H.J."/>
            <person name="Jones S.J."/>
            <person name="Pretorius I.S."/>
            <person name="Schmidt S.A."/>
            <person name="Borneman A.R."/>
        </authorList>
    </citation>
    <scope>NUCLEOTIDE SEQUENCE [LARGE SCALE GENOMIC DNA]</scope>
    <source>
        <strain evidence="12">cv. Chardonnay</strain>
        <tissue evidence="11">Leaf</tissue>
    </source>
</reference>
<evidence type="ECO:0000256" key="5">
    <source>
        <dbReference type="ARBA" id="ARBA00022825"/>
    </source>
</evidence>
<accession>A0A438JXU8</accession>
<dbReference type="Proteomes" id="UP000288805">
    <property type="component" value="Unassembled WGS sequence"/>
</dbReference>
<dbReference type="Pfam" id="PF17766">
    <property type="entry name" value="fn3_6"/>
    <property type="match status" value="1"/>
</dbReference>
<keyword evidence="3" id="KW-0732">Signal</keyword>
<dbReference type="InterPro" id="IPR037045">
    <property type="entry name" value="S8pro/Inhibitor_I9_sf"/>
</dbReference>
<dbReference type="InterPro" id="IPR010259">
    <property type="entry name" value="S8pro/Inhibitor_I9"/>
</dbReference>
<dbReference type="Gene3D" id="3.50.30.30">
    <property type="match status" value="1"/>
</dbReference>
<feature type="domain" description="Inhibitor I9" evidence="9">
    <location>
        <begin position="4"/>
        <end position="81"/>
    </location>
</feature>
<evidence type="ECO:0000259" key="9">
    <source>
        <dbReference type="Pfam" id="PF05922"/>
    </source>
</evidence>